<name>A0A8J3ZC50_9ACTN</name>
<dbReference type="InterPro" id="IPR019236">
    <property type="entry name" value="APP1_cat"/>
</dbReference>
<organism evidence="2 3">
    <name type="scientific">Virgisporangium aurantiacum</name>
    <dbReference type="NCBI Taxonomy" id="175570"/>
    <lineage>
        <taxon>Bacteria</taxon>
        <taxon>Bacillati</taxon>
        <taxon>Actinomycetota</taxon>
        <taxon>Actinomycetes</taxon>
        <taxon>Micromonosporales</taxon>
        <taxon>Micromonosporaceae</taxon>
        <taxon>Virgisporangium</taxon>
    </lineage>
</organism>
<dbReference type="InterPro" id="IPR052935">
    <property type="entry name" value="Mg2+_PAP"/>
</dbReference>
<comment type="caution">
    <text evidence="2">The sequence shown here is derived from an EMBL/GenBank/DDBJ whole genome shotgun (WGS) entry which is preliminary data.</text>
</comment>
<protein>
    <recommendedName>
        <fullName evidence="1">Phosphatidate phosphatase APP1 catalytic domain-containing protein</fullName>
    </recommendedName>
</protein>
<sequence>MPGEPVVVITYMGYVALPPGGPEARVRGRVLRRTVVALAGPVRGWRTFMETVAWFTTSEVPGVPVEAISDVASAHAVSDDEGYIEARVRVSPPTESRVGVKLTARRAPDTVAPAYVVPADGRPLVVSDIDDTVLITGVKERLKMVGRTLIGDPTDREVVDGMPGLLAALAGKDAPVFYVSTSPWNLYQRLADTLAYHEVPAGPMLLTDWGFGSKQMLVRPALEYKVETISGVLDDFPGRHVVLVGDSGQHDLAAYLAIAEAYPGRVLAILIREVPGLVPKDHGPDHERARAAGVMLCVGEPVDLLTAATGADLVRAG</sequence>
<evidence type="ECO:0000313" key="2">
    <source>
        <dbReference type="EMBL" id="GIJ58995.1"/>
    </source>
</evidence>
<proteinExistence type="predicted"/>
<dbReference type="SUPFAM" id="SSF56784">
    <property type="entry name" value="HAD-like"/>
    <property type="match status" value="1"/>
</dbReference>
<reference evidence="2" key="1">
    <citation type="submission" date="2021-01" db="EMBL/GenBank/DDBJ databases">
        <title>Whole genome shotgun sequence of Virgisporangium aurantiacum NBRC 16421.</title>
        <authorList>
            <person name="Komaki H."/>
            <person name="Tamura T."/>
        </authorList>
    </citation>
    <scope>NUCLEOTIDE SEQUENCE</scope>
    <source>
        <strain evidence="2">NBRC 16421</strain>
    </source>
</reference>
<evidence type="ECO:0000259" key="1">
    <source>
        <dbReference type="Pfam" id="PF09949"/>
    </source>
</evidence>
<dbReference type="PANTHER" id="PTHR28208">
    <property type="entry name" value="PHOSPHATIDATE PHOSPHATASE APP1"/>
    <property type="match status" value="1"/>
</dbReference>
<dbReference type="PANTHER" id="PTHR28208:SF3">
    <property type="entry name" value="PHOSPHATIDATE PHOSPHATASE APP1"/>
    <property type="match status" value="1"/>
</dbReference>
<feature type="domain" description="Phosphatidate phosphatase APP1 catalytic" evidence="1">
    <location>
        <begin position="125"/>
        <end position="273"/>
    </location>
</feature>
<dbReference type="Proteomes" id="UP000612585">
    <property type="component" value="Unassembled WGS sequence"/>
</dbReference>
<dbReference type="InterPro" id="IPR036412">
    <property type="entry name" value="HAD-like_sf"/>
</dbReference>
<gene>
    <name evidence="2" type="ORF">Vau01_065110</name>
</gene>
<keyword evidence="3" id="KW-1185">Reference proteome</keyword>
<dbReference type="AlphaFoldDB" id="A0A8J3ZC50"/>
<accession>A0A8J3ZC50</accession>
<dbReference type="GO" id="GO:0008195">
    <property type="term" value="F:phosphatidate phosphatase activity"/>
    <property type="evidence" value="ECO:0007669"/>
    <property type="project" value="InterPro"/>
</dbReference>
<evidence type="ECO:0000313" key="3">
    <source>
        <dbReference type="Proteomes" id="UP000612585"/>
    </source>
</evidence>
<dbReference type="Pfam" id="PF09949">
    <property type="entry name" value="APP1_cat"/>
    <property type="match status" value="1"/>
</dbReference>
<dbReference type="EMBL" id="BOPG01000044">
    <property type="protein sequence ID" value="GIJ58995.1"/>
    <property type="molecule type" value="Genomic_DNA"/>
</dbReference>